<evidence type="ECO:0000256" key="1">
    <source>
        <dbReference type="SAM" id="MobiDB-lite"/>
    </source>
</evidence>
<dbReference type="Proteomes" id="UP000516696">
    <property type="component" value="Chromosome"/>
</dbReference>
<dbReference type="RefSeq" id="WP_204668734.1">
    <property type="nucleotide sequence ID" value="NZ_CP050485.1"/>
</dbReference>
<evidence type="ECO:0000313" key="3">
    <source>
        <dbReference type="EMBL" id="QOG27014.1"/>
    </source>
</evidence>
<feature type="transmembrane region" description="Helical" evidence="2">
    <location>
        <begin position="14"/>
        <end position="33"/>
    </location>
</feature>
<feature type="transmembrane region" description="Helical" evidence="2">
    <location>
        <begin position="95"/>
        <end position="123"/>
    </location>
</feature>
<dbReference type="EMBL" id="CP050485">
    <property type="protein sequence ID" value="QOG27014.1"/>
    <property type="molecule type" value="Genomic_DNA"/>
</dbReference>
<evidence type="ECO:0000313" key="4">
    <source>
        <dbReference type="Proteomes" id="UP000516696"/>
    </source>
</evidence>
<proteinExistence type="predicted"/>
<feature type="region of interest" description="Disordered" evidence="1">
    <location>
        <begin position="147"/>
        <end position="185"/>
    </location>
</feature>
<keyword evidence="2" id="KW-0472">Membrane</keyword>
<feature type="transmembrane region" description="Helical" evidence="2">
    <location>
        <begin position="71"/>
        <end position="89"/>
    </location>
</feature>
<accession>A0AAE7MP20</accession>
<evidence type="ECO:0000256" key="2">
    <source>
        <dbReference type="SAM" id="Phobius"/>
    </source>
</evidence>
<dbReference type="AlphaFoldDB" id="A0AAE7MP20"/>
<keyword evidence="2" id="KW-1133">Transmembrane helix</keyword>
<sequence>MEQMEDLKSDYTKVMKDAIVTMSSIVFIINIFISKDYIAILMNSFTYITSQGLTFYSLNPHSVNGKLRRKIITYAAIWFLPVIVLLLIITSKIELSNFVVCITMWVLKSVLSLLSLFIIFASFADNTDTVTDKEIKLKSEMKKNLQQEYDNQQEESIYGPRNRRASNNRKTREFIESGKKKKGED</sequence>
<reference evidence="3 4" key="1">
    <citation type="submission" date="2020-03" db="EMBL/GenBank/DDBJ databases">
        <title>Characterization of ganglioside-mimicking enterococci.</title>
        <authorList>
            <person name="Patry R.T."/>
            <person name="Nothaft H."/>
            <person name="Bridger R."/>
            <person name="Shajahan A."/>
            <person name="Huynh S."/>
            <person name="Sanchez S."/>
            <person name="Azadi P."/>
            <person name="Cooper K."/>
            <person name="Miller W.G."/>
            <person name="Parker C.T."/>
            <person name="Wells L."/>
            <person name="Szymanski C.M."/>
        </authorList>
    </citation>
    <scope>NUCLEOTIDE SEQUENCE [LARGE SCALE GENOMIC DNA]</scope>
    <source>
        <strain evidence="3 4">EGM181</strain>
    </source>
</reference>
<organism evidence="3 4">
    <name type="scientific">Enterococcus gallinarum</name>
    <dbReference type="NCBI Taxonomy" id="1353"/>
    <lineage>
        <taxon>Bacteria</taxon>
        <taxon>Bacillati</taxon>
        <taxon>Bacillota</taxon>
        <taxon>Bacilli</taxon>
        <taxon>Lactobacillales</taxon>
        <taxon>Enterococcaceae</taxon>
        <taxon>Enterococcus</taxon>
    </lineage>
</organism>
<name>A0AAE7MP20_ENTGA</name>
<gene>
    <name evidence="3" type="ORF">EGM181_07040</name>
</gene>
<keyword evidence="2" id="KW-0812">Transmembrane</keyword>
<feature type="compositionally biased region" description="Basic and acidic residues" evidence="1">
    <location>
        <begin position="170"/>
        <end position="185"/>
    </location>
</feature>
<protein>
    <submittedName>
        <fullName evidence="3">Uncharacterized protein</fullName>
    </submittedName>
</protein>